<dbReference type="Pfam" id="PF09388">
    <property type="entry name" value="SpoOE-like"/>
    <property type="match status" value="1"/>
</dbReference>
<reference evidence="1 2" key="1">
    <citation type="submission" date="2022-10" db="EMBL/GenBank/DDBJ databases">
        <title>Description of Fervidibacillus gen. nov. in the family Fervidibacillaceae fam. nov. with two species, Fervidibacillus albus sp. nov., and Fervidibacillus halotolerans sp. nov., isolated from tidal flat sediments.</title>
        <authorList>
            <person name="Kwon K.K."/>
            <person name="Yang S.-H."/>
        </authorList>
    </citation>
    <scope>NUCLEOTIDE SEQUENCE [LARGE SCALE GENOMIC DNA]</scope>
    <source>
        <strain evidence="1 2">DSM 23332</strain>
    </source>
</reference>
<accession>A0ABT2WFZ5</accession>
<evidence type="ECO:0000313" key="2">
    <source>
        <dbReference type="Proteomes" id="UP001208656"/>
    </source>
</evidence>
<keyword evidence="2" id="KW-1185">Reference proteome</keyword>
<organism evidence="1 2">
    <name type="scientific">Pallidibacillus thermolactis</name>
    <dbReference type="NCBI Taxonomy" id="251051"/>
    <lineage>
        <taxon>Bacteria</taxon>
        <taxon>Bacillati</taxon>
        <taxon>Bacillota</taxon>
        <taxon>Bacilli</taxon>
        <taxon>Bacillales</taxon>
        <taxon>Bacillaceae</taxon>
        <taxon>Pallidibacillus</taxon>
    </lineage>
</organism>
<dbReference type="Gene3D" id="4.10.280.10">
    <property type="entry name" value="Helix-loop-helix DNA-binding domain"/>
    <property type="match status" value="1"/>
</dbReference>
<proteinExistence type="predicted"/>
<sequence length="77" mass="9425">MNTEKNKQDLEEQIKEKRNEMIAIAEKYGFTDEETLKSSQELDMLLNKYMRFFRKPLIKDYPQFEFHVNNEKYTILV</sequence>
<dbReference type="PANTHER" id="PTHR41263:SF1">
    <property type="entry name" value="ASPARTYL-PHOSPHATE PHOSPHATASE YISI"/>
    <property type="match status" value="1"/>
</dbReference>
<comment type="caution">
    <text evidence="1">The sequence shown here is derived from an EMBL/GenBank/DDBJ whole genome shotgun (WGS) entry which is preliminary data.</text>
</comment>
<dbReference type="InterPro" id="IPR037208">
    <property type="entry name" value="Spo0E-like_sf"/>
</dbReference>
<dbReference type="InterPro" id="IPR053028">
    <property type="entry name" value="Spo0E-like_phosphatase"/>
</dbReference>
<dbReference type="SUPFAM" id="SSF140500">
    <property type="entry name" value="BAS1536-like"/>
    <property type="match status" value="1"/>
</dbReference>
<dbReference type="InterPro" id="IPR036638">
    <property type="entry name" value="HLH_DNA-bd_sf"/>
</dbReference>
<evidence type="ECO:0000313" key="1">
    <source>
        <dbReference type="EMBL" id="MCU9594589.1"/>
    </source>
</evidence>
<gene>
    <name evidence="1" type="ORF">OEV82_08980</name>
</gene>
<name>A0ABT2WFZ5_9BACI</name>
<dbReference type="RefSeq" id="WP_263061658.1">
    <property type="nucleotide sequence ID" value="NZ_JAOUSE010000024.1"/>
</dbReference>
<dbReference type="Proteomes" id="UP001208656">
    <property type="component" value="Unassembled WGS sequence"/>
</dbReference>
<dbReference type="EMBL" id="JAOUSE010000024">
    <property type="protein sequence ID" value="MCU9594589.1"/>
    <property type="molecule type" value="Genomic_DNA"/>
</dbReference>
<dbReference type="InterPro" id="IPR018540">
    <property type="entry name" value="Spo0E-like"/>
</dbReference>
<dbReference type="PANTHER" id="PTHR41263">
    <property type="entry name" value="ASPARTYL-PHOSPHATE PHOSPHATASE YISI"/>
    <property type="match status" value="1"/>
</dbReference>
<protein>
    <submittedName>
        <fullName evidence="1">Aspartyl-phosphate phosphatase Spo0E family protein</fullName>
    </submittedName>
</protein>